<dbReference type="Gene3D" id="3.40.50.150">
    <property type="entry name" value="Vaccinia Virus protein VP39"/>
    <property type="match status" value="1"/>
</dbReference>
<evidence type="ECO:0000259" key="7">
    <source>
        <dbReference type="SMART" id="SM00487"/>
    </source>
</evidence>
<feature type="compositionally biased region" description="Acidic residues" evidence="6">
    <location>
        <begin position="432"/>
        <end position="443"/>
    </location>
</feature>
<keyword evidence="4" id="KW-0378">Hydrolase</keyword>
<protein>
    <recommendedName>
        <fullName evidence="7">Helicase ATP-binding domain-containing protein</fullName>
    </recommendedName>
</protein>
<evidence type="ECO:0000256" key="1">
    <source>
        <dbReference type="ARBA" id="ARBA00022603"/>
    </source>
</evidence>
<gene>
    <name evidence="8" type="ORF">GRF29_19g3065300</name>
</gene>
<dbReference type="Pfam" id="PF00176">
    <property type="entry name" value="SNF2-rel_dom"/>
    <property type="match status" value="1"/>
</dbReference>
<dbReference type="InterPro" id="IPR027417">
    <property type="entry name" value="P-loop_NTPase"/>
</dbReference>
<dbReference type="InterPro" id="IPR001525">
    <property type="entry name" value="C5_MeTfrase"/>
</dbReference>
<dbReference type="Proteomes" id="UP001280581">
    <property type="component" value="Unassembled WGS sequence"/>
</dbReference>
<feature type="compositionally biased region" description="Polar residues" evidence="6">
    <location>
        <begin position="383"/>
        <end position="414"/>
    </location>
</feature>
<dbReference type="GO" id="GO:0008168">
    <property type="term" value="F:methyltransferase activity"/>
    <property type="evidence" value="ECO:0007669"/>
    <property type="project" value="UniProtKB-KW"/>
</dbReference>
<feature type="region of interest" description="Disordered" evidence="6">
    <location>
        <begin position="184"/>
        <end position="238"/>
    </location>
</feature>
<proteinExistence type="predicted"/>
<dbReference type="GO" id="GO:0006281">
    <property type="term" value="P:DNA repair"/>
    <property type="evidence" value="ECO:0007669"/>
    <property type="project" value="TreeGrafter"/>
</dbReference>
<evidence type="ECO:0000313" key="9">
    <source>
        <dbReference type="Proteomes" id="UP001280581"/>
    </source>
</evidence>
<dbReference type="InterPro" id="IPR014001">
    <property type="entry name" value="Helicase_ATP-bd"/>
</dbReference>
<dbReference type="GO" id="GO:0016787">
    <property type="term" value="F:hydrolase activity"/>
    <property type="evidence" value="ECO:0007669"/>
    <property type="project" value="UniProtKB-KW"/>
</dbReference>
<reference evidence="8 9" key="1">
    <citation type="submission" date="2021-02" db="EMBL/GenBank/DDBJ databases">
        <title>Genome assembly of Pseudopithomyces chartarum.</title>
        <authorList>
            <person name="Jauregui R."/>
            <person name="Singh J."/>
            <person name="Voisey C."/>
        </authorList>
    </citation>
    <scope>NUCLEOTIDE SEQUENCE [LARGE SCALE GENOMIC DNA]</scope>
    <source>
        <strain evidence="8 9">AGR01</strain>
    </source>
</reference>
<keyword evidence="5" id="KW-0067">ATP-binding</keyword>
<evidence type="ECO:0000256" key="6">
    <source>
        <dbReference type="SAM" id="MobiDB-lite"/>
    </source>
</evidence>
<dbReference type="InterPro" id="IPR029063">
    <property type="entry name" value="SAM-dependent_MTases_sf"/>
</dbReference>
<dbReference type="EMBL" id="WVTA01000003">
    <property type="protein sequence ID" value="KAK3215376.1"/>
    <property type="molecule type" value="Genomic_DNA"/>
</dbReference>
<accession>A0AAN6RLG3</accession>
<feature type="compositionally biased region" description="Basic residues" evidence="6">
    <location>
        <begin position="1771"/>
        <end position="1782"/>
    </location>
</feature>
<evidence type="ECO:0000256" key="5">
    <source>
        <dbReference type="ARBA" id="ARBA00022840"/>
    </source>
</evidence>
<dbReference type="Pfam" id="PF00145">
    <property type="entry name" value="DNA_methylase"/>
    <property type="match status" value="1"/>
</dbReference>
<feature type="domain" description="Helicase ATP-binding" evidence="7">
    <location>
        <begin position="1506"/>
        <end position="1877"/>
    </location>
</feature>
<dbReference type="PANTHER" id="PTHR45626:SF26">
    <property type="entry name" value="FAMILY HELICASE, PUTATIVE (AFU_ORTHOLOGUE AFUA_2G09120)-RELATED"/>
    <property type="match status" value="1"/>
</dbReference>
<sequence length="2439" mass="273100">MPPNPERVTRQTPAKRLAPPSTRTTSDESMRSEDSDSGAANLNKRRRLETRGAGATSHQPAGTLPAAPQSTELSHDDIPPNHTCFVCRKRGGNYAFTCNFENGSDKCVRCINENQQCRPATTKEKNELNARCPQCKSRGYTKCQYGKDQPWKKNGDANGQRSCTACIQRNKTCGAPIKRKEITTTLTLRENSSRSTSNNGNSASTPARTASSPSMSNNGNPASTPTATTSASRRRSTRNINNNTCVSYLDFEALSDDDIELSNVPLESKSKSNFIRKPHQIPGVMRPSSLNFQNKHFATPKDSSEETVLRMGSMRGSSLRSMRGSFNDMKAHQQLMSEAYEAATTSSMAADLATESQNPEYTVVRSVEQADRMDLDNDNDIDTSSGPQRLSTRSRRTTANYGPTLTPQSNMLTQDSEDDISLYQEGSRGDEPEYYSAEEEVAEDEYHSEENNEQEYMSSDDVIVLKPPARKTPAKPKSERQGKGIDYSLPPMYENVKIFEDMVSNAVGLEFADALEELNRPINVATMCSGTESPLFGLIATSQALKEQGLPALEFRHLFSAEIEQFKQAFIERNFAPELLFRDIREFIADEAEKATTAYGALREIPGNVDILVAGFSCKNLSAQNNFQKSLEENGESGETWRGVYQYSKRFRPRVVLLENVKSKKEVWNGLVRQWAGIDYEAGWLYCDTKDYYYPQTRERMYMFAVDRRIAGAKAFGAVEQWKFNMQQLQRRCSSPYEAFLANFPRSVMNYSALISESSWELSGLRYDQIRSEMGLGNKRPCTQWSEDGTKQPFDFADHQWFASRSSREWEAIEVAYLRAAVRDGTDPAFKETIWDVSQNADRYHDKPGVVPCITPKGQVFSTNRQGPLTGLELLGLQGLPLDKILLARESAADCQDLAGNAMSTTVIAASQISAIISAYKFFAKTPLGKQIRLLQQAPSKVQHIQLGNMVAYETTSLDPQELDLNLLSKVARSSSRLCSRECDDGFCEAPVRCCSLCGHTACASHAGNPKHVYPKMLEDIPRSPAAPDFVLEWKSKLPPCVVFENFSGFSLSETYQAQLVSNSLTKAFAHRLARANLEGINFRRAEFKRQFGSWRVLYKSPYADLVLSLGQKLEWQLYVHCAPELSGSSDLRKIFEGPIARGHISESLLAPAWEIYIPHVHDIPLNIQGSRETHKSFRNKLGLVGYETETVPALLSVQHTAEEAENPILLSESLAGDYAHLPRCGTASNSLYKRTTAPSLYLFLDPDPLSHGNDSFHFSYDCSRKQPGDHREILALLDPNWRPWNEEDTQDCFISAISHGSWERVAQDTMILKPYTPSIGAKMLSSPLDSPGTGCTEIASILKITAPRTVFAADMSDNLWALEQVISTPSFPEWQLTDLDFDIGCACTPPNPRLLWNVQPNGIATAYEDPQEAAVYERAIKSHTTVFHVEPSNKGKGINIGLNISMLVHRAASAFIHTDRAHRSKPEKVSWRLLTNQNYSTVEKLPKFELRSNANDKKFPGKLQLAHPLHGAQPRALEWMRLQERGVKFTLAETEEAFDSKLGWRLEVMAESDTLIRGGVLADRPSFGKTVTTIALIQSEFEDSRLIEDRIEESCPSIPNVGNLFDVGATLIICPPHIVEQWQEEFSKFLKADVYRKYKIIIIETFADLEGLQVYDVEQSKVVIVSWTVLAEDDYIAHLASFVGMPEPATATSAKGVPNARAFAAWMDRVSELIPEQISVLEELGSIQFSKHTNEVLEERLGEKEFRMTLPLQLRHGSQYQSFTSEKATNKKGKKPVRHDKKPKDPLLPLLHLFRFNRVVVDEYHYLNVGQKDYKKAQGNLLSSVGIKTISAHKRWILSGTPALGSFADVDNIASFLGIRLGRYSDDGPVAKRTQINRLQVEAQTSVERFLSSKNYVSPHWNQARHQRAQDFLDTFVRQNEPSLKHIKCSEFLKTTELGFVHHAVYLELSQYLISQRMAMRRQKNQDNERAKQVNASLNGAKSGEEALQRCAMSFETEDGQSGLQSLLQTRTEEHEDIAAKLMALFCNLENYRRKKGKGAQKVAGEAMSASMIYDHFKHDVRREGWLGDTDATAEIGSLLDYAKSNPGKGITKDRKLDNEVEAKKILSQVRKHAKDLMKVIRAQRFICNIQDVLQKKRNTCDAPACQGYAGPSDLTITPNCGHLCCLTCLKNRSNDHETCSVPTCNAAVSAASFIKFTHIGSHQGSSSGYGFGSKMDAVADLVLNIPDQDQVLLFAPDADAVYKMKQVLDYHVIPCIAPSANDPSKALQRFKSEDSGKRTIKVLILDLSSETAAGVNLHNANHIIFVAPLLVKTQYEYNAAMEQAIARSRRYGQQKVVHIYHFAALRTVDVDIIEQRHKRRYAITEMDKPMRLPGSDWSSLPESGKTKLVCNDRDEKALVPAVWLEEPIMREALGVGHVPESYTSLINFSESFEDEEE</sequence>
<name>A0AAN6RLG3_9PLEO</name>
<dbReference type="SUPFAM" id="SSF52540">
    <property type="entry name" value="P-loop containing nucleoside triphosphate hydrolases"/>
    <property type="match status" value="2"/>
</dbReference>
<evidence type="ECO:0000256" key="4">
    <source>
        <dbReference type="ARBA" id="ARBA00022801"/>
    </source>
</evidence>
<dbReference type="SMART" id="SM00487">
    <property type="entry name" value="DEXDc"/>
    <property type="match status" value="1"/>
</dbReference>
<feature type="region of interest" description="Disordered" evidence="6">
    <location>
        <begin position="1764"/>
        <end position="1785"/>
    </location>
</feature>
<feature type="compositionally biased region" description="Low complexity" evidence="6">
    <location>
        <begin position="184"/>
        <end position="231"/>
    </location>
</feature>
<dbReference type="PANTHER" id="PTHR45626">
    <property type="entry name" value="TRANSCRIPTION TERMINATION FACTOR 2-RELATED"/>
    <property type="match status" value="1"/>
</dbReference>
<dbReference type="GO" id="GO:0005524">
    <property type="term" value="F:ATP binding"/>
    <property type="evidence" value="ECO:0007669"/>
    <property type="project" value="UniProtKB-KW"/>
</dbReference>
<dbReference type="InterPro" id="IPR000330">
    <property type="entry name" value="SNF2_N"/>
</dbReference>
<dbReference type="GO" id="GO:0008094">
    <property type="term" value="F:ATP-dependent activity, acting on DNA"/>
    <property type="evidence" value="ECO:0007669"/>
    <property type="project" value="TreeGrafter"/>
</dbReference>
<feature type="region of interest" description="Disordered" evidence="6">
    <location>
        <begin position="370"/>
        <end position="458"/>
    </location>
</feature>
<organism evidence="8 9">
    <name type="scientific">Pseudopithomyces chartarum</name>
    <dbReference type="NCBI Taxonomy" id="1892770"/>
    <lineage>
        <taxon>Eukaryota</taxon>
        <taxon>Fungi</taxon>
        <taxon>Dikarya</taxon>
        <taxon>Ascomycota</taxon>
        <taxon>Pezizomycotina</taxon>
        <taxon>Dothideomycetes</taxon>
        <taxon>Pleosporomycetidae</taxon>
        <taxon>Pleosporales</taxon>
        <taxon>Massarineae</taxon>
        <taxon>Didymosphaeriaceae</taxon>
        <taxon>Pseudopithomyces</taxon>
    </lineage>
</organism>
<dbReference type="GO" id="GO:0005634">
    <property type="term" value="C:nucleus"/>
    <property type="evidence" value="ECO:0007669"/>
    <property type="project" value="TreeGrafter"/>
</dbReference>
<evidence type="ECO:0000256" key="3">
    <source>
        <dbReference type="ARBA" id="ARBA00022741"/>
    </source>
</evidence>
<feature type="compositionally biased region" description="Basic and acidic residues" evidence="6">
    <location>
        <begin position="25"/>
        <end position="34"/>
    </location>
</feature>
<keyword evidence="1" id="KW-0489">Methyltransferase</keyword>
<evidence type="ECO:0000256" key="2">
    <source>
        <dbReference type="ARBA" id="ARBA00022679"/>
    </source>
</evidence>
<dbReference type="GO" id="GO:0032259">
    <property type="term" value="P:methylation"/>
    <property type="evidence" value="ECO:0007669"/>
    <property type="project" value="UniProtKB-KW"/>
</dbReference>
<dbReference type="InterPro" id="IPR050628">
    <property type="entry name" value="SNF2_RAD54_helicase_TF"/>
</dbReference>
<comment type="caution">
    <text evidence="8">The sequence shown here is derived from an EMBL/GenBank/DDBJ whole genome shotgun (WGS) entry which is preliminary data.</text>
</comment>
<dbReference type="Gene3D" id="3.40.50.300">
    <property type="entry name" value="P-loop containing nucleotide triphosphate hydrolases"/>
    <property type="match status" value="2"/>
</dbReference>
<keyword evidence="9" id="KW-1185">Reference proteome</keyword>
<feature type="region of interest" description="Disordered" evidence="6">
    <location>
        <begin position="1"/>
        <end position="75"/>
    </location>
</feature>
<dbReference type="SUPFAM" id="SSF53335">
    <property type="entry name" value="S-adenosyl-L-methionine-dependent methyltransferases"/>
    <property type="match status" value="1"/>
</dbReference>
<evidence type="ECO:0000313" key="8">
    <source>
        <dbReference type="EMBL" id="KAK3215376.1"/>
    </source>
</evidence>
<keyword evidence="3" id="KW-0547">Nucleotide-binding</keyword>
<keyword evidence="2" id="KW-0808">Transferase</keyword>